<name>A0A0B7BC51_9EUPU</name>
<keyword evidence="1" id="KW-1133">Transmembrane helix</keyword>
<protein>
    <submittedName>
        <fullName evidence="2">Uncharacterized protein</fullName>
    </submittedName>
</protein>
<sequence length="63" mass="7006">STSFGPGVGIGTLVSNLRFSAPPKEAILIALMMWLLARLILIYKVFFSSILHIYIEEKKSIPI</sequence>
<organism evidence="2">
    <name type="scientific">Arion vulgaris</name>
    <dbReference type="NCBI Taxonomy" id="1028688"/>
    <lineage>
        <taxon>Eukaryota</taxon>
        <taxon>Metazoa</taxon>
        <taxon>Spiralia</taxon>
        <taxon>Lophotrochozoa</taxon>
        <taxon>Mollusca</taxon>
        <taxon>Gastropoda</taxon>
        <taxon>Heterobranchia</taxon>
        <taxon>Euthyneura</taxon>
        <taxon>Panpulmonata</taxon>
        <taxon>Eupulmonata</taxon>
        <taxon>Stylommatophora</taxon>
        <taxon>Helicina</taxon>
        <taxon>Arionoidea</taxon>
        <taxon>Arionidae</taxon>
        <taxon>Arion</taxon>
    </lineage>
</organism>
<evidence type="ECO:0000313" key="2">
    <source>
        <dbReference type="EMBL" id="CEK89705.1"/>
    </source>
</evidence>
<proteinExistence type="predicted"/>
<keyword evidence="1" id="KW-0472">Membrane</keyword>
<accession>A0A0B7BC51</accession>
<feature type="non-terminal residue" evidence="2">
    <location>
        <position position="1"/>
    </location>
</feature>
<feature type="transmembrane region" description="Helical" evidence="1">
    <location>
        <begin position="26"/>
        <end position="55"/>
    </location>
</feature>
<reference evidence="2" key="1">
    <citation type="submission" date="2014-12" db="EMBL/GenBank/DDBJ databases">
        <title>Insight into the proteome of Arion vulgaris.</title>
        <authorList>
            <person name="Aradska J."/>
            <person name="Bulat T."/>
            <person name="Smidak R."/>
            <person name="Sarate P."/>
            <person name="Gangsoo J."/>
            <person name="Sialana F."/>
            <person name="Bilban M."/>
            <person name="Lubec G."/>
        </authorList>
    </citation>
    <scope>NUCLEOTIDE SEQUENCE</scope>
    <source>
        <tissue evidence="2">Skin</tissue>
    </source>
</reference>
<dbReference type="EMBL" id="HACG01042840">
    <property type="protein sequence ID" value="CEK89705.1"/>
    <property type="molecule type" value="Transcribed_RNA"/>
</dbReference>
<evidence type="ECO:0000256" key="1">
    <source>
        <dbReference type="SAM" id="Phobius"/>
    </source>
</evidence>
<keyword evidence="1" id="KW-0812">Transmembrane</keyword>
<dbReference type="AlphaFoldDB" id="A0A0B7BC51"/>
<gene>
    <name evidence="2" type="primary">ORF172497</name>
</gene>